<dbReference type="KEGG" id="vg:55815358"/>
<keyword evidence="3" id="KW-1185">Reference proteome</keyword>
<keyword evidence="1" id="KW-0812">Transmembrane</keyword>
<dbReference type="InterPro" id="IPR056964">
    <property type="entry name" value="Phage_holin"/>
</dbReference>
<accession>A0A6B9JBR0</accession>
<reference evidence="2 3" key="1">
    <citation type="submission" date="2019-11" db="EMBL/GenBank/DDBJ databases">
        <authorList>
            <person name="Donovan J."/>
            <person name="Schaffer R."/>
            <person name="Bae M.S."/>
            <person name="Gitobu P.N."/>
            <person name="Guan P."/>
            <person name="Olavarrieta M.P."/>
            <person name="Perez Cortez K."/>
            <person name="Tozier F.G."/>
            <person name="Vasilopoulos H."/>
            <person name="Zhang S."/>
            <person name="Kapinos A."/>
            <person name="Freise A.C."/>
            <person name="Moberg-Parker J."/>
            <person name="Garlena R.A."/>
            <person name="Russell D.A."/>
            <person name="Pope W.H."/>
            <person name="Jacobs-Sera D."/>
            <person name="Hatfull G.F."/>
        </authorList>
    </citation>
    <scope>NUCLEOTIDE SEQUENCE [LARGE SCALE GENOMIC DNA]</scope>
</reference>
<feature type="transmembrane region" description="Helical" evidence="1">
    <location>
        <begin position="90"/>
        <end position="110"/>
    </location>
</feature>
<keyword evidence="1" id="KW-1133">Transmembrane helix</keyword>
<sequence>MKREIATGVGVMLLASLTFLTTEHASVTVALLVILASSFAVLTVYYMHRARWRQYPSGRTFLYLLWAFDALVGFLLISRLVEPRELRLTIYNVLIAGLVAAVWLITATFWKAQKEARAERLRKRAALKEKEENQP</sequence>
<evidence type="ECO:0000313" key="2">
    <source>
        <dbReference type="EMBL" id="QGZ17129.1"/>
    </source>
</evidence>
<evidence type="ECO:0000313" key="3">
    <source>
        <dbReference type="Proteomes" id="UP000438167"/>
    </source>
</evidence>
<keyword evidence="1" id="KW-0472">Membrane</keyword>
<organism evidence="2 3">
    <name type="scientific">Arthrobacter phage DrYang</name>
    <dbReference type="NCBI Taxonomy" id="2686080"/>
    <lineage>
        <taxon>Viruses</taxon>
        <taxon>Duplodnaviria</taxon>
        <taxon>Heunggongvirae</taxon>
        <taxon>Uroviricota</taxon>
        <taxon>Caudoviricetes</taxon>
        <taxon>Klausavirus</taxon>
        <taxon>Klausavirus dryang</taxon>
    </lineage>
</organism>
<dbReference type="Proteomes" id="UP000438167">
    <property type="component" value="Segment"/>
</dbReference>
<proteinExistence type="predicted"/>
<protein>
    <submittedName>
        <fullName evidence="2">Membrane protein</fullName>
    </submittedName>
</protein>
<dbReference type="Pfam" id="PF23778">
    <property type="entry name" value="Phage_holin_2"/>
    <property type="match status" value="1"/>
</dbReference>
<dbReference type="EMBL" id="MN703411">
    <property type="protein sequence ID" value="QGZ17129.1"/>
    <property type="molecule type" value="Genomic_DNA"/>
</dbReference>
<dbReference type="GeneID" id="55815358"/>
<dbReference type="RefSeq" id="YP_009885952.1">
    <property type="nucleotide sequence ID" value="NC_049489.1"/>
</dbReference>
<feature type="transmembrane region" description="Helical" evidence="1">
    <location>
        <begin position="30"/>
        <end position="48"/>
    </location>
</feature>
<name>A0A6B9JBR0_9CAUD</name>
<feature type="transmembrane region" description="Helical" evidence="1">
    <location>
        <begin position="60"/>
        <end position="78"/>
    </location>
</feature>
<evidence type="ECO:0000256" key="1">
    <source>
        <dbReference type="SAM" id="Phobius"/>
    </source>
</evidence>
<gene>
    <name evidence="2" type="primary">30</name>
    <name evidence="2" type="ORF">SEA_DRYANG_30</name>
</gene>